<dbReference type="Pfam" id="PF01261">
    <property type="entry name" value="AP_endonuc_2"/>
    <property type="match status" value="1"/>
</dbReference>
<accession>A0A1U9K529</accession>
<dbReference type="PANTHER" id="PTHR43489">
    <property type="entry name" value="ISOMERASE"/>
    <property type="match status" value="1"/>
</dbReference>
<evidence type="ECO:0000256" key="1">
    <source>
        <dbReference type="ARBA" id="ARBA00023235"/>
    </source>
</evidence>
<dbReference type="InterPro" id="IPR036237">
    <property type="entry name" value="Xyl_isomerase-like_sf"/>
</dbReference>
<reference evidence="3 4" key="1">
    <citation type="journal article" date="2015" name="Int. J. Syst. Evol. Microbiol.">
        <title>Novibacillus thermophilus gen. nov., sp. nov., a Gram-staining-negative and moderately thermophilic member of the family Thermoactinomycetaceae.</title>
        <authorList>
            <person name="Yang G."/>
            <person name="Chen J."/>
            <person name="Zhou S."/>
        </authorList>
    </citation>
    <scope>NUCLEOTIDE SEQUENCE [LARGE SCALE GENOMIC DNA]</scope>
    <source>
        <strain evidence="3 4">SG-1</strain>
    </source>
</reference>
<evidence type="ECO:0000259" key="2">
    <source>
        <dbReference type="Pfam" id="PF01261"/>
    </source>
</evidence>
<dbReference type="STRING" id="1471761.B0W44_04605"/>
<sequence length="280" mass="31211">MLKGINQWCFPQGTSLEEVFEHSSSAGFDVVELNLNPVGGVGLTMDTTVKEAEAIGKLALKYGLNLQSLSTGLLWESPLSDPDPNVREQGRKVVLKQLELAEILGIDTVLVVPGVVNANTPYEVCYKNSQEEIHKLITTAEQRNVVIGIENVWNKFLLSPLEMAAYVDQFESDCVGVYFDVGNVLPFGYPEQWIRLLGERIRKVHVKDFCTKVGNIDGFVPLLAGDVNWKAVYAALCEVGYDGALTAELSPYKQAPFQLIYDTSRHLDMIMRRASIREER</sequence>
<dbReference type="InterPro" id="IPR050417">
    <property type="entry name" value="Sugar_Epim/Isomerase"/>
</dbReference>
<dbReference type="PANTHER" id="PTHR43489:SF7">
    <property type="entry name" value="3-DEHYDRO-D-GULOSIDE 4-EPIMERASE-RELATED"/>
    <property type="match status" value="1"/>
</dbReference>
<dbReference type="OrthoDB" id="9782669at2"/>
<dbReference type="Proteomes" id="UP000188603">
    <property type="component" value="Chromosome"/>
</dbReference>
<dbReference type="InterPro" id="IPR013022">
    <property type="entry name" value="Xyl_isomerase-like_TIM-brl"/>
</dbReference>
<dbReference type="Gene3D" id="3.20.20.150">
    <property type="entry name" value="Divalent-metal-dependent TIM barrel enzymes"/>
    <property type="match status" value="1"/>
</dbReference>
<evidence type="ECO:0000313" key="4">
    <source>
        <dbReference type="Proteomes" id="UP000188603"/>
    </source>
</evidence>
<dbReference type="EMBL" id="CP019699">
    <property type="protein sequence ID" value="AQS55157.1"/>
    <property type="molecule type" value="Genomic_DNA"/>
</dbReference>
<organism evidence="3 4">
    <name type="scientific">Novibacillus thermophilus</name>
    <dbReference type="NCBI Taxonomy" id="1471761"/>
    <lineage>
        <taxon>Bacteria</taxon>
        <taxon>Bacillati</taxon>
        <taxon>Bacillota</taxon>
        <taxon>Bacilli</taxon>
        <taxon>Bacillales</taxon>
        <taxon>Thermoactinomycetaceae</taxon>
        <taxon>Novibacillus</taxon>
    </lineage>
</organism>
<dbReference type="AlphaFoldDB" id="A0A1U9K529"/>
<evidence type="ECO:0000313" key="3">
    <source>
        <dbReference type="EMBL" id="AQS55157.1"/>
    </source>
</evidence>
<name>A0A1U9K529_9BACL</name>
<dbReference type="GO" id="GO:0016853">
    <property type="term" value="F:isomerase activity"/>
    <property type="evidence" value="ECO:0007669"/>
    <property type="project" value="UniProtKB-KW"/>
</dbReference>
<proteinExistence type="predicted"/>
<keyword evidence="1" id="KW-0413">Isomerase</keyword>
<feature type="domain" description="Xylose isomerase-like TIM barrel" evidence="2">
    <location>
        <begin position="21"/>
        <end position="253"/>
    </location>
</feature>
<dbReference type="SUPFAM" id="SSF51658">
    <property type="entry name" value="Xylose isomerase-like"/>
    <property type="match status" value="1"/>
</dbReference>
<dbReference type="KEGG" id="ntr:B0W44_04605"/>
<protein>
    <submittedName>
        <fullName evidence="3">Xylulose 5-phosphate 3-epimerase</fullName>
    </submittedName>
</protein>
<gene>
    <name evidence="3" type="ORF">B0W44_04605</name>
</gene>
<keyword evidence="4" id="KW-1185">Reference proteome</keyword>